<dbReference type="Proteomes" id="UP000249135">
    <property type="component" value="Unassembled WGS sequence"/>
</dbReference>
<name>A0A2W5QH52_VARPD</name>
<comment type="caution">
    <text evidence="1">The sequence shown here is derived from an EMBL/GenBank/DDBJ whole genome shotgun (WGS) entry which is preliminary data.</text>
</comment>
<dbReference type="CDD" id="cd00657">
    <property type="entry name" value="Ferritin_like"/>
    <property type="match status" value="1"/>
</dbReference>
<sequence length="273" mass="31770">MAGYEAAHWTIDDLDFSRIELERIRDDDTLFYLACSASFIESGSDLYTHNLVDFFAGDDEVTAWLRDHWEHEELQHGRALRAYVNHVWPEFDWEPAFQSFLTEYATYCKVELLAPTRGLEMSARCVVETGTATYYRALAKAASEPVFVDLCTRIATDEVNHYKHFYKFFRRYRGEERLGRLRVLGTVARRTWELKSEDADCALRHIARGRHPVEAGDRAWQRGLSSRVSRTISRNLNPGMTLKMLMRPLELPAPVQTALQVPIELFMQRVFLR</sequence>
<dbReference type="GO" id="GO:0016491">
    <property type="term" value="F:oxidoreductase activity"/>
    <property type="evidence" value="ECO:0007669"/>
    <property type="project" value="InterPro"/>
</dbReference>
<organism evidence="1 2">
    <name type="scientific">Variovorax paradoxus</name>
    <dbReference type="NCBI Taxonomy" id="34073"/>
    <lineage>
        <taxon>Bacteria</taxon>
        <taxon>Pseudomonadati</taxon>
        <taxon>Pseudomonadota</taxon>
        <taxon>Betaproteobacteria</taxon>
        <taxon>Burkholderiales</taxon>
        <taxon>Comamonadaceae</taxon>
        <taxon>Variovorax</taxon>
    </lineage>
</organism>
<dbReference type="InterPro" id="IPR012348">
    <property type="entry name" value="RNR-like"/>
</dbReference>
<dbReference type="AlphaFoldDB" id="A0A2W5QH52"/>
<dbReference type="InterPro" id="IPR009078">
    <property type="entry name" value="Ferritin-like_SF"/>
</dbReference>
<dbReference type="EMBL" id="QFPP01000047">
    <property type="protein sequence ID" value="PZQ76628.1"/>
    <property type="molecule type" value="Genomic_DNA"/>
</dbReference>
<dbReference type="SUPFAM" id="SSF47240">
    <property type="entry name" value="Ferritin-like"/>
    <property type="match status" value="1"/>
</dbReference>
<protein>
    <submittedName>
        <fullName evidence="1">Ferritin</fullName>
    </submittedName>
</protein>
<dbReference type="Gene3D" id="1.10.620.20">
    <property type="entry name" value="Ribonucleotide Reductase, subunit A"/>
    <property type="match status" value="1"/>
</dbReference>
<evidence type="ECO:0000313" key="2">
    <source>
        <dbReference type="Proteomes" id="UP000249135"/>
    </source>
</evidence>
<proteinExistence type="predicted"/>
<reference evidence="1 2" key="1">
    <citation type="submission" date="2017-08" db="EMBL/GenBank/DDBJ databases">
        <title>Infants hospitalized years apart are colonized by the same room-sourced microbial strains.</title>
        <authorList>
            <person name="Brooks B."/>
            <person name="Olm M.R."/>
            <person name="Firek B.A."/>
            <person name="Baker R."/>
            <person name="Thomas B.C."/>
            <person name="Morowitz M.J."/>
            <person name="Banfield J.F."/>
        </authorList>
    </citation>
    <scope>NUCLEOTIDE SEQUENCE [LARGE SCALE GENOMIC DNA]</scope>
    <source>
        <strain evidence="1">S2_005_003_R2_41</strain>
    </source>
</reference>
<gene>
    <name evidence="1" type="ORF">DI563_06600</name>
</gene>
<evidence type="ECO:0000313" key="1">
    <source>
        <dbReference type="EMBL" id="PZQ76628.1"/>
    </source>
</evidence>
<accession>A0A2W5QH52</accession>